<evidence type="ECO:0000313" key="1">
    <source>
        <dbReference type="EMBL" id="KKP74580.1"/>
    </source>
</evidence>
<protein>
    <submittedName>
        <fullName evidence="1">Uncharacterized protein</fullName>
    </submittedName>
</protein>
<name>A0A0G0EHB1_9BACT</name>
<reference evidence="1 2" key="1">
    <citation type="journal article" date="2015" name="Nature">
        <title>rRNA introns, odd ribosomes, and small enigmatic genomes across a large radiation of phyla.</title>
        <authorList>
            <person name="Brown C.T."/>
            <person name="Hug L.A."/>
            <person name="Thomas B.C."/>
            <person name="Sharon I."/>
            <person name="Castelle C.J."/>
            <person name="Singh A."/>
            <person name="Wilkins M.J."/>
            <person name="Williams K.H."/>
            <person name="Banfield J.F."/>
        </authorList>
    </citation>
    <scope>NUCLEOTIDE SEQUENCE [LARGE SCALE GENOMIC DNA]</scope>
</reference>
<accession>A0A0G0EHB1</accession>
<gene>
    <name evidence="1" type="ORF">UR73_C0038G0013</name>
</gene>
<evidence type="ECO:0000313" key="2">
    <source>
        <dbReference type="Proteomes" id="UP000034816"/>
    </source>
</evidence>
<dbReference type="EMBL" id="LBQH01000038">
    <property type="protein sequence ID" value="KKP74580.1"/>
    <property type="molecule type" value="Genomic_DNA"/>
</dbReference>
<proteinExistence type="predicted"/>
<dbReference type="AlphaFoldDB" id="A0A0G0EHB1"/>
<organism evidence="1 2">
    <name type="scientific">candidate division WS6 bacterium GW2011_GWF1_35_23</name>
    <dbReference type="NCBI Taxonomy" id="1619097"/>
    <lineage>
        <taxon>Bacteria</taxon>
        <taxon>Candidatus Dojkabacteria</taxon>
    </lineage>
</organism>
<comment type="caution">
    <text evidence="1">The sequence shown here is derived from an EMBL/GenBank/DDBJ whole genome shotgun (WGS) entry which is preliminary data.</text>
</comment>
<dbReference type="Proteomes" id="UP000034816">
    <property type="component" value="Unassembled WGS sequence"/>
</dbReference>
<sequence>MEITIDLTGLTLYQRQAILKIYEHKIKYFISRDAVRGYLYPSKRRRGL</sequence>